<dbReference type="Pfam" id="PF12010">
    <property type="entry name" value="DUF3502"/>
    <property type="match status" value="1"/>
</dbReference>
<name>A0ABS3W4D9_9BACL</name>
<dbReference type="RefSeq" id="WP_208846161.1">
    <property type="nucleotide sequence ID" value="NZ_JAGGDJ010000001.1"/>
</dbReference>
<organism evidence="4 5">
    <name type="scientific">Paenibacillus artemisiicola</name>
    <dbReference type="NCBI Taxonomy" id="1172618"/>
    <lineage>
        <taxon>Bacteria</taxon>
        <taxon>Bacillati</taxon>
        <taxon>Bacillota</taxon>
        <taxon>Bacilli</taxon>
        <taxon>Bacillales</taxon>
        <taxon>Paenibacillaceae</taxon>
        <taxon>Paenibacillus</taxon>
    </lineage>
</organism>
<feature type="domain" description="DUF3502" evidence="3">
    <location>
        <begin position="452"/>
        <end position="520"/>
    </location>
</feature>
<dbReference type="PANTHER" id="PTHR43649:SF17">
    <property type="entry name" value="ABC TRANSPORTER SOLUTE BINDING PROTEIN-SUGAR TRANSPORT"/>
    <property type="match status" value="1"/>
</dbReference>
<dbReference type="InterPro" id="IPR050490">
    <property type="entry name" value="Bact_solute-bd_prot1"/>
</dbReference>
<feature type="region of interest" description="Disordered" evidence="1">
    <location>
        <begin position="35"/>
        <end position="73"/>
    </location>
</feature>
<evidence type="ECO:0000256" key="1">
    <source>
        <dbReference type="SAM" id="MobiDB-lite"/>
    </source>
</evidence>
<evidence type="ECO:0000313" key="4">
    <source>
        <dbReference type="EMBL" id="MBO7743163.1"/>
    </source>
</evidence>
<accession>A0ABS3W4D9</accession>
<dbReference type="InterPro" id="IPR022627">
    <property type="entry name" value="DUF3502"/>
</dbReference>
<dbReference type="EMBL" id="JAGGDJ010000001">
    <property type="protein sequence ID" value="MBO7743163.1"/>
    <property type="molecule type" value="Genomic_DNA"/>
</dbReference>
<dbReference type="PANTHER" id="PTHR43649">
    <property type="entry name" value="ARABINOSE-BINDING PROTEIN-RELATED"/>
    <property type="match status" value="1"/>
</dbReference>
<reference evidence="4 5" key="1">
    <citation type="submission" date="2021-03" db="EMBL/GenBank/DDBJ databases">
        <title>Paenibacillus artemisicola MWE-103 whole genome sequence.</title>
        <authorList>
            <person name="Ham Y.J."/>
        </authorList>
    </citation>
    <scope>NUCLEOTIDE SEQUENCE [LARGE SCALE GENOMIC DNA]</scope>
    <source>
        <strain evidence="4 5">MWE-103</strain>
    </source>
</reference>
<dbReference type="SUPFAM" id="SSF53850">
    <property type="entry name" value="Periplasmic binding protein-like II"/>
    <property type="match status" value="1"/>
</dbReference>
<keyword evidence="5" id="KW-1185">Reference proteome</keyword>
<feature type="chain" id="PRO_5047132780" evidence="2">
    <location>
        <begin position="27"/>
        <end position="525"/>
    </location>
</feature>
<evidence type="ECO:0000313" key="5">
    <source>
        <dbReference type="Proteomes" id="UP000670947"/>
    </source>
</evidence>
<dbReference type="Proteomes" id="UP000670947">
    <property type="component" value="Unassembled WGS sequence"/>
</dbReference>
<feature type="compositionally biased region" description="Low complexity" evidence="1">
    <location>
        <begin position="35"/>
        <end position="62"/>
    </location>
</feature>
<dbReference type="PROSITE" id="PS51257">
    <property type="entry name" value="PROKAR_LIPOPROTEIN"/>
    <property type="match status" value="1"/>
</dbReference>
<protein>
    <submittedName>
        <fullName evidence="4">ABC transporter substrate-binding protein</fullName>
    </submittedName>
</protein>
<comment type="caution">
    <text evidence="4">The sequence shown here is derived from an EMBL/GenBank/DDBJ whole genome shotgun (WGS) entry which is preliminary data.</text>
</comment>
<proteinExistence type="predicted"/>
<dbReference type="Gene3D" id="3.40.190.10">
    <property type="entry name" value="Periplasmic binding protein-like II"/>
    <property type="match status" value="1"/>
</dbReference>
<feature type="signal peptide" evidence="2">
    <location>
        <begin position="1"/>
        <end position="26"/>
    </location>
</feature>
<evidence type="ECO:0000259" key="3">
    <source>
        <dbReference type="Pfam" id="PF12010"/>
    </source>
</evidence>
<sequence>MTTIIRNRTPIKWMSLLAISSAIALAVTGCGSNNSGNDGSSSNNAAASDQATASDNTAATSNTPSDNAASPDKELDPVELTWYYPQNKANPDLQLVNDAVNKITQAKINATIKLMPIDFGTYEQKMNTIVAANEEADIIWTSNWLFKFDQNQKKGVFQPLDDLLKNEGQQLYQTMEEKFWNDAKMDGKIYAVPNYQISATRVGLVVQKRFADKYNLDVNAIKKMEDIEPFLKQIKDNEPGIVPFGTTRGFYTGYLYNIDPKGPVYKDDATFKVLPDVTNELRDNFKLVHSWYTKGYINKDAATLKNAADAYNKGTTAVWFDFTGKPGSEVEFKAADGGNDVVLVPLAKAVFSGSASTLNAISRTSKNPERAMKFLELVNTDKELYNTLVYGIEGKHYAKTTDNFIKINQDAGYFTNTDWIFGSIINEYLPEGSPADKLEQTAKVNAEGEVSPLTGFVFNTDPVKTETANVKAVNDEYYAGLATGTLDPAKYLPIYEEKLKKAGADVIVAERQKQLDEWLKANGKK</sequence>
<keyword evidence="2" id="KW-0732">Signal</keyword>
<gene>
    <name evidence="4" type="ORF">I8J29_03080</name>
</gene>
<evidence type="ECO:0000256" key="2">
    <source>
        <dbReference type="SAM" id="SignalP"/>
    </source>
</evidence>